<dbReference type="GO" id="GO:0035438">
    <property type="term" value="F:cyclic-di-GMP binding"/>
    <property type="evidence" value="ECO:0007669"/>
    <property type="project" value="InterPro"/>
</dbReference>
<name>A0A7W7KAG1_9SPHN</name>
<sequence>MRLPVLITGFRSKEPQSMTVATHHFPRRPTPVGEAATRGDAAGTLHGIARHVTEDGCQFVTTGPTPKSGCRLRCLLSSNPAVSGVVRWIVEDRIGFAFDQPLDAGSLAELASHSVQVKAIVLEPCR</sequence>
<dbReference type="Proteomes" id="UP000555448">
    <property type="component" value="Unassembled WGS sequence"/>
</dbReference>
<evidence type="ECO:0000313" key="2">
    <source>
        <dbReference type="EMBL" id="MBB4858975.1"/>
    </source>
</evidence>
<reference evidence="2 3" key="1">
    <citation type="submission" date="2020-08" db="EMBL/GenBank/DDBJ databases">
        <title>Functional genomics of gut bacteria from endangered species of beetles.</title>
        <authorList>
            <person name="Carlos-Shanley C."/>
        </authorList>
    </citation>
    <scope>NUCLEOTIDE SEQUENCE [LARGE SCALE GENOMIC DNA]</scope>
    <source>
        <strain evidence="2 3">S00245</strain>
    </source>
</reference>
<accession>A0A7W7KAG1</accession>
<evidence type="ECO:0000259" key="1">
    <source>
        <dbReference type="Pfam" id="PF07238"/>
    </source>
</evidence>
<organism evidence="2 3">
    <name type="scientific">Novosphingobium chloroacetimidivorans</name>
    <dbReference type="NCBI Taxonomy" id="1428314"/>
    <lineage>
        <taxon>Bacteria</taxon>
        <taxon>Pseudomonadati</taxon>
        <taxon>Pseudomonadota</taxon>
        <taxon>Alphaproteobacteria</taxon>
        <taxon>Sphingomonadales</taxon>
        <taxon>Sphingomonadaceae</taxon>
        <taxon>Novosphingobium</taxon>
    </lineage>
</organism>
<dbReference type="InterPro" id="IPR009875">
    <property type="entry name" value="PilZ_domain"/>
</dbReference>
<comment type="caution">
    <text evidence="2">The sequence shown here is derived from an EMBL/GenBank/DDBJ whole genome shotgun (WGS) entry which is preliminary data.</text>
</comment>
<keyword evidence="3" id="KW-1185">Reference proteome</keyword>
<dbReference type="Pfam" id="PF07238">
    <property type="entry name" value="PilZ"/>
    <property type="match status" value="1"/>
</dbReference>
<feature type="domain" description="PilZ" evidence="1">
    <location>
        <begin position="25"/>
        <end position="112"/>
    </location>
</feature>
<protein>
    <recommendedName>
        <fullName evidence="1">PilZ domain-containing protein</fullName>
    </recommendedName>
</protein>
<dbReference type="EMBL" id="JACHLR010000009">
    <property type="protein sequence ID" value="MBB4858975.1"/>
    <property type="molecule type" value="Genomic_DNA"/>
</dbReference>
<proteinExistence type="predicted"/>
<gene>
    <name evidence="2" type="ORF">HNO88_002301</name>
</gene>
<dbReference type="AlphaFoldDB" id="A0A7W7KAG1"/>
<evidence type="ECO:0000313" key="3">
    <source>
        <dbReference type="Proteomes" id="UP000555448"/>
    </source>
</evidence>